<gene>
    <name evidence="2" type="ORF">C8A04DRAFT_29962</name>
</gene>
<keyword evidence="1" id="KW-0732">Signal</keyword>
<accession>A0AAN6V0D5</accession>
<dbReference type="EMBL" id="MU853597">
    <property type="protein sequence ID" value="KAK4142512.1"/>
    <property type="molecule type" value="Genomic_DNA"/>
</dbReference>
<keyword evidence="3" id="KW-1185">Reference proteome</keyword>
<organism evidence="2 3">
    <name type="scientific">Dichotomopilus funicola</name>
    <dbReference type="NCBI Taxonomy" id="1934379"/>
    <lineage>
        <taxon>Eukaryota</taxon>
        <taxon>Fungi</taxon>
        <taxon>Dikarya</taxon>
        <taxon>Ascomycota</taxon>
        <taxon>Pezizomycotina</taxon>
        <taxon>Sordariomycetes</taxon>
        <taxon>Sordariomycetidae</taxon>
        <taxon>Sordariales</taxon>
        <taxon>Chaetomiaceae</taxon>
        <taxon>Dichotomopilus</taxon>
    </lineage>
</organism>
<name>A0AAN6V0D5_9PEZI</name>
<reference evidence="2" key="2">
    <citation type="submission" date="2023-05" db="EMBL/GenBank/DDBJ databases">
        <authorList>
            <consortium name="Lawrence Berkeley National Laboratory"/>
            <person name="Steindorff A."/>
            <person name="Hensen N."/>
            <person name="Bonometti L."/>
            <person name="Westerberg I."/>
            <person name="Brannstrom I.O."/>
            <person name="Guillou S."/>
            <person name="Cros-Aarteil S."/>
            <person name="Calhoun S."/>
            <person name="Haridas S."/>
            <person name="Kuo A."/>
            <person name="Mondo S."/>
            <person name="Pangilinan J."/>
            <person name="Riley R."/>
            <person name="Labutti K."/>
            <person name="Andreopoulos B."/>
            <person name="Lipzen A."/>
            <person name="Chen C."/>
            <person name="Yanf M."/>
            <person name="Daum C."/>
            <person name="Ng V."/>
            <person name="Clum A."/>
            <person name="Ohm R."/>
            <person name="Martin F."/>
            <person name="Silar P."/>
            <person name="Natvig D."/>
            <person name="Lalanne C."/>
            <person name="Gautier V."/>
            <person name="Ament-Velasquez S.L."/>
            <person name="Kruys A."/>
            <person name="Hutchinson M.I."/>
            <person name="Powell A.J."/>
            <person name="Barry K."/>
            <person name="Miller A.N."/>
            <person name="Grigoriev I.V."/>
            <person name="Debuchy R."/>
            <person name="Gladieux P."/>
            <person name="Thoren M.H."/>
            <person name="Johannesson H."/>
        </authorList>
    </citation>
    <scope>NUCLEOTIDE SEQUENCE</scope>
    <source>
        <strain evidence="2">CBS 141.50</strain>
    </source>
</reference>
<evidence type="ECO:0000256" key="1">
    <source>
        <dbReference type="SAM" id="SignalP"/>
    </source>
</evidence>
<protein>
    <submittedName>
        <fullName evidence="2">Uncharacterized protein</fullName>
    </submittedName>
</protein>
<feature type="chain" id="PRO_5043015481" evidence="1">
    <location>
        <begin position="19"/>
        <end position="57"/>
    </location>
</feature>
<reference evidence="2" key="1">
    <citation type="journal article" date="2023" name="Mol. Phylogenet. Evol.">
        <title>Genome-scale phylogeny and comparative genomics of the fungal order Sordariales.</title>
        <authorList>
            <person name="Hensen N."/>
            <person name="Bonometti L."/>
            <person name="Westerberg I."/>
            <person name="Brannstrom I.O."/>
            <person name="Guillou S."/>
            <person name="Cros-Aarteil S."/>
            <person name="Calhoun S."/>
            <person name="Haridas S."/>
            <person name="Kuo A."/>
            <person name="Mondo S."/>
            <person name="Pangilinan J."/>
            <person name="Riley R."/>
            <person name="LaButti K."/>
            <person name="Andreopoulos B."/>
            <person name="Lipzen A."/>
            <person name="Chen C."/>
            <person name="Yan M."/>
            <person name="Daum C."/>
            <person name="Ng V."/>
            <person name="Clum A."/>
            <person name="Steindorff A."/>
            <person name="Ohm R.A."/>
            <person name="Martin F."/>
            <person name="Silar P."/>
            <person name="Natvig D.O."/>
            <person name="Lalanne C."/>
            <person name="Gautier V."/>
            <person name="Ament-Velasquez S.L."/>
            <person name="Kruys A."/>
            <person name="Hutchinson M.I."/>
            <person name="Powell A.J."/>
            <person name="Barry K."/>
            <person name="Miller A.N."/>
            <person name="Grigoriev I.V."/>
            <person name="Debuchy R."/>
            <person name="Gladieux P."/>
            <person name="Hiltunen Thoren M."/>
            <person name="Johannesson H."/>
        </authorList>
    </citation>
    <scope>NUCLEOTIDE SEQUENCE</scope>
    <source>
        <strain evidence="2">CBS 141.50</strain>
    </source>
</reference>
<dbReference type="RefSeq" id="XP_062635883.1">
    <property type="nucleotide sequence ID" value="XM_062781202.1"/>
</dbReference>
<comment type="caution">
    <text evidence="2">The sequence shown here is derived from an EMBL/GenBank/DDBJ whole genome shotgun (WGS) entry which is preliminary data.</text>
</comment>
<dbReference type="Proteomes" id="UP001302676">
    <property type="component" value="Unassembled WGS sequence"/>
</dbReference>
<evidence type="ECO:0000313" key="2">
    <source>
        <dbReference type="EMBL" id="KAK4142512.1"/>
    </source>
</evidence>
<proteinExistence type="predicted"/>
<feature type="non-terminal residue" evidence="2">
    <location>
        <position position="57"/>
    </location>
</feature>
<dbReference type="AlphaFoldDB" id="A0AAN6V0D5"/>
<sequence length="57" mass="6272">MRFSALLIAAMAAIGVQATCVAYANNGKKCTFYNPVLIHECRRGHREILCCSSVHCE</sequence>
<feature type="signal peptide" evidence="1">
    <location>
        <begin position="1"/>
        <end position="18"/>
    </location>
</feature>
<evidence type="ECO:0000313" key="3">
    <source>
        <dbReference type="Proteomes" id="UP001302676"/>
    </source>
</evidence>
<dbReference type="GeneID" id="87817815"/>